<dbReference type="Pfam" id="PF01636">
    <property type="entry name" value="APH"/>
    <property type="match status" value="1"/>
</dbReference>
<dbReference type="SUPFAM" id="SSF56112">
    <property type="entry name" value="Protein kinase-like (PK-like)"/>
    <property type="match status" value="1"/>
</dbReference>
<feature type="active site" description="Proton acceptor" evidence="7">
    <location>
        <position position="167"/>
    </location>
</feature>
<gene>
    <name evidence="10" type="ORF">BW34_00766</name>
</gene>
<keyword evidence="8" id="KW-0460">Magnesium</keyword>
<dbReference type="GO" id="GO:0016773">
    <property type="term" value="F:phosphotransferase activity, alcohol group as acceptor"/>
    <property type="evidence" value="ECO:0007669"/>
    <property type="project" value="InterPro"/>
</dbReference>
<comment type="similarity">
    <text evidence="1">Belongs to the aminoglycoside phosphotransferase family.</text>
</comment>
<evidence type="ECO:0000256" key="1">
    <source>
        <dbReference type="ARBA" id="ARBA00006219"/>
    </source>
</evidence>
<evidence type="ECO:0000259" key="9">
    <source>
        <dbReference type="Pfam" id="PF01636"/>
    </source>
</evidence>
<proteinExistence type="inferred from homology"/>
<keyword evidence="6" id="KW-0046">Antibiotic resistance</keyword>
<dbReference type="GO" id="GO:0046872">
    <property type="term" value="F:metal ion binding"/>
    <property type="evidence" value="ECO:0007669"/>
    <property type="project" value="UniProtKB-KW"/>
</dbReference>
<keyword evidence="2 10" id="KW-0808">Transferase</keyword>
<keyword evidence="3" id="KW-0547">Nucleotide-binding</keyword>
<evidence type="ECO:0000256" key="5">
    <source>
        <dbReference type="ARBA" id="ARBA00022840"/>
    </source>
</evidence>
<dbReference type="GO" id="GO:0016301">
    <property type="term" value="F:kinase activity"/>
    <property type="evidence" value="ECO:0007669"/>
    <property type="project" value="UniProtKB-KW"/>
</dbReference>
<dbReference type="GO" id="GO:0046677">
    <property type="term" value="P:response to antibiotic"/>
    <property type="evidence" value="ECO:0007669"/>
    <property type="project" value="UniProtKB-KW"/>
</dbReference>
<feature type="binding site" evidence="8">
    <location>
        <position position="186"/>
    </location>
    <ligand>
        <name>Mg(2+)</name>
        <dbReference type="ChEBI" id="CHEBI:18420"/>
    </ligand>
</feature>
<evidence type="ECO:0000256" key="8">
    <source>
        <dbReference type="PIRSR" id="PIRSR000706-2"/>
    </source>
</evidence>
<evidence type="ECO:0000313" key="10">
    <source>
        <dbReference type="EMBL" id="EZP29249.1"/>
    </source>
</evidence>
<dbReference type="EMBL" id="JFYO01000002">
    <property type="protein sequence ID" value="EZP29249.1"/>
    <property type="molecule type" value="Genomic_DNA"/>
</dbReference>
<organism evidence="10 11">
    <name type="scientific">Microbacterium oleivorans</name>
    <dbReference type="NCBI Taxonomy" id="273677"/>
    <lineage>
        <taxon>Bacteria</taxon>
        <taxon>Bacillati</taxon>
        <taxon>Actinomycetota</taxon>
        <taxon>Actinomycetes</taxon>
        <taxon>Micrococcales</taxon>
        <taxon>Microbacteriaceae</taxon>
        <taxon>Microbacterium</taxon>
    </lineage>
</organism>
<sequence length="241" mass="26314">MSIPLTDAPVPPLVRRLARGAQVRPIWENKLGGMTFRTDDERFIKVGPVHLETSMADEAERMSWAAPFIRVPTVVEQGDDGDTEWLVTRSITGLSAVHPQWVAQPETAVRAIGEGLRALHERLPVASCPFDWTVPSRISNAAERGVIVPEGLRAAPPIDVLVVCHGDACAPNTLVSEDGRWSGHVDMGQLGLGDRWGDIAVAAMSTGWNYGPGWGGLLLEAYGVEPDEERLAYYRDLWNAT</sequence>
<dbReference type="InterPro" id="IPR024165">
    <property type="entry name" value="Kan/Strep_kinase"/>
</dbReference>
<feature type="domain" description="Aminoglycoside phosphotransferase" evidence="9">
    <location>
        <begin position="41"/>
        <end position="233"/>
    </location>
</feature>
<accession>A0A031FWM9</accession>
<dbReference type="AlphaFoldDB" id="A0A031FWM9"/>
<dbReference type="InterPro" id="IPR051678">
    <property type="entry name" value="AGP_Transferase"/>
</dbReference>
<keyword evidence="4" id="KW-0418">Kinase</keyword>
<dbReference type="GO" id="GO:0005524">
    <property type="term" value="F:ATP binding"/>
    <property type="evidence" value="ECO:0007669"/>
    <property type="project" value="UniProtKB-KW"/>
</dbReference>
<dbReference type="RefSeq" id="WP_036309712.1">
    <property type="nucleotide sequence ID" value="NZ_JFYO01000002.1"/>
</dbReference>
<dbReference type="PANTHER" id="PTHR21310:SF41">
    <property type="entry name" value="3'-PHOSPHOTRANSFERASE, PUTATIVE-RELATED"/>
    <property type="match status" value="1"/>
</dbReference>
<evidence type="ECO:0000256" key="2">
    <source>
        <dbReference type="ARBA" id="ARBA00022679"/>
    </source>
</evidence>
<dbReference type="eggNOG" id="COG3231">
    <property type="taxonomic scope" value="Bacteria"/>
</dbReference>
<keyword evidence="8" id="KW-0479">Metal-binding</keyword>
<evidence type="ECO:0000256" key="4">
    <source>
        <dbReference type="ARBA" id="ARBA00022777"/>
    </source>
</evidence>
<feature type="binding site" evidence="8">
    <location>
        <position position="172"/>
    </location>
    <ligand>
        <name>Mg(2+)</name>
        <dbReference type="ChEBI" id="CHEBI:18420"/>
    </ligand>
</feature>
<dbReference type="CDD" id="cd05150">
    <property type="entry name" value="APH"/>
    <property type="match status" value="1"/>
</dbReference>
<evidence type="ECO:0000256" key="7">
    <source>
        <dbReference type="PIRSR" id="PIRSR000706-1"/>
    </source>
</evidence>
<dbReference type="PIRSF" id="PIRSF000706">
    <property type="entry name" value="Kanamycin_kin"/>
    <property type="match status" value="1"/>
</dbReference>
<protein>
    <submittedName>
        <fullName evidence="10">Aminoglycoside phosphotransferase</fullName>
    </submittedName>
</protein>
<dbReference type="PANTHER" id="PTHR21310">
    <property type="entry name" value="AMINOGLYCOSIDE PHOSPHOTRANSFERASE-RELATED-RELATED"/>
    <property type="match status" value="1"/>
</dbReference>
<keyword evidence="11" id="KW-1185">Reference proteome</keyword>
<name>A0A031FWM9_9MICO</name>
<dbReference type="PATRIC" id="fig|273677.3.peg.751"/>
<dbReference type="InterPro" id="IPR011009">
    <property type="entry name" value="Kinase-like_dom_sf"/>
</dbReference>
<evidence type="ECO:0000313" key="11">
    <source>
        <dbReference type="Proteomes" id="UP000024001"/>
    </source>
</evidence>
<evidence type="ECO:0000256" key="3">
    <source>
        <dbReference type="ARBA" id="ARBA00022741"/>
    </source>
</evidence>
<dbReference type="OrthoDB" id="3806873at2"/>
<keyword evidence="5" id="KW-0067">ATP-binding</keyword>
<dbReference type="Gene3D" id="3.30.200.20">
    <property type="entry name" value="Phosphorylase Kinase, domain 1"/>
    <property type="match status" value="1"/>
</dbReference>
<comment type="caution">
    <text evidence="10">The sequence shown here is derived from an EMBL/GenBank/DDBJ whole genome shotgun (WGS) entry which is preliminary data.</text>
</comment>
<evidence type="ECO:0000256" key="6">
    <source>
        <dbReference type="ARBA" id="ARBA00023251"/>
    </source>
</evidence>
<dbReference type="InterPro" id="IPR002575">
    <property type="entry name" value="Aminoglycoside_PTrfase"/>
</dbReference>
<dbReference type="Proteomes" id="UP000024001">
    <property type="component" value="Unassembled WGS sequence"/>
</dbReference>
<dbReference type="Gene3D" id="3.90.1200.10">
    <property type="match status" value="1"/>
</dbReference>
<reference evidence="10 11" key="1">
    <citation type="submission" date="2014-03" db="EMBL/GenBank/DDBJ databases">
        <title>Draft Genome Sequences of 13 Willow Endophytes.</title>
        <authorList>
            <person name="Gan H.Y."/>
            <person name="Gan H.M."/>
            <person name="Savka M.A."/>
            <person name="Hudson A.O."/>
        </authorList>
    </citation>
    <scope>NUCLEOTIDE SEQUENCE [LARGE SCALE GENOMIC DNA]</scope>
    <source>
        <strain evidence="10 11">RIT293</strain>
    </source>
</reference>